<evidence type="ECO:0000313" key="9">
    <source>
        <dbReference type="EMBL" id="KAF2564494.1"/>
    </source>
</evidence>
<name>A0A8S9I489_BRACR</name>
<evidence type="ECO:0000256" key="5">
    <source>
        <dbReference type="ARBA" id="ARBA00022989"/>
    </source>
</evidence>
<evidence type="ECO:0000256" key="1">
    <source>
        <dbReference type="ARBA" id="ARBA00004575"/>
    </source>
</evidence>
<proteinExistence type="inferred from homology"/>
<dbReference type="PANTHER" id="PTHR31587:SF3">
    <property type="entry name" value="EXPRESSED PROTEIN"/>
    <property type="match status" value="1"/>
</dbReference>
<keyword evidence="6" id="KW-0472">Membrane</keyword>
<organism evidence="9">
    <name type="scientific">Brassica cretica</name>
    <name type="common">Mustard</name>
    <dbReference type="NCBI Taxonomy" id="69181"/>
    <lineage>
        <taxon>Eukaryota</taxon>
        <taxon>Viridiplantae</taxon>
        <taxon>Streptophyta</taxon>
        <taxon>Embryophyta</taxon>
        <taxon>Tracheophyta</taxon>
        <taxon>Spermatophyta</taxon>
        <taxon>Magnoliopsida</taxon>
        <taxon>eudicotyledons</taxon>
        <taxon>Gunneridae</taxon>
        <taxon>Pentapetalae</taxon>
        <taxon>rosids</taxon>
        <taxon>malvids</taxon>
        <taxon>Brassicales</taxon>
        <taxon>Brassicaceae</taxon>
        <taxon>Brassiceae</taxon>
        <taxon>Brassica</taxon>
    </lineage>
</organism>
<dbReference type="PANTHER" id="PTHR31587">
    <property type="entry name" value="TRANSMEMBRANE PROTEIN (DUF2215)"/>
    <property type="match status" value="1"/>
</dbReference>
<keyword evidence="5" id="KW-1133">Transmembrane helix</keyword>
<reference evidence="9" key="1">
    <citation type="submission" date="2019-12" db="EMBL/GenBank/DDBJ databases">
        <title>Genome sequencing and annotation of Brassica cretica.</title>
        <authorList>
            <person name="Studholme D.J."/>
            <person name="Sarris P.F."/>
        </authorList>
    </citation>
    <scope>NUCLEOTIDE SEQUENCE</scope>
    <source>
        <strain evidence="9">PFS-102/07</strain>
        <tissue evidence="9">Leaf</tissue>
    </source>
</reference>
<comment type="caution">
    <text evidence="9">The sequence shown here is derived from an EMBL/GenBank/DDBJ whole genome shotgun (WGS) entry which is preliminary data.</text>
</comment>
<evidence type="ECO:0000256" key="2">
    <source>
        <dbReference type="ARBA" id="ARBA00005748"/>
    </source>
</evidence>
<evidence type="ECO:0000256" key="3">
    <source>
        <dbReference type="ARBA" id="ARBA00022692"/>
    </source>
</evidence>
<evidence type="ECO:0000256" key="7">
    <source>
        <dbReference type="ARBA" id="ARBA00023242"/>
    </source>
</evidence>
<dbReference type="GO" id="GO:0005637">
    <property type="term" value="C:nuclear inner membrane"/>
    <property type="evidence" value="ECO:0007669"/>
    <property type="project" value="UniProtKB-SubCell"/>
</dbReference>
<gene>
    <name evidence="9" type="ORF">F2Q70_00015751</name>
</gene>
<comment type="similarity">
    <text evidence="2">Belongs to the NEMP family.</text>
</comment>
<evidence type="ECO:0000256" key="8">
    <source>
        <dbReference type="SAM" id="MobiDB-lite"/>
    </source>
</evidence>
<dbReference type="InterPro" id="IPR019358">
    <property type="entry name" value="NEMP_fam"/>
</dbReference>
<keyword evidence="7" id="KW-0539">Nucleus</keyword>
<dbReference type="Pfam" id="PF10225">
    <property type="entry name" value="NEMP"/>
    <property type="match status" value="1"/>
</dbReference>
<keyword evidence="3" id="KW-0812">Transmembrane</keyword>
<keyword evidence="4" id="KW-0732">Signal</keyword>
<evidence type="ECO:0000256" key="4">
    <source>
        <dbReference type="ARBA" id="ARBA00022729"/>
    </source>
</evidence>
<protein>
    <submittedName>
        <fullName evidence="9">Uncharacterized protein</fullName>
    </submittedName>
</protein>
<sequence length="122" mass="13881">MHNSCYLVFHSGCNTSACENSHYSICFGFWTVRKFVVSEHGSVDASVEFVNWAMRCVAATFIFQEKICGSKSVASLCWQYYYSKYHLTPNRKKLSREEYEKLTQETTREGMAGLAASPGFSD</sequence>
<comment type="subcellular location">
    <subcellularLocation>
        <location evidence="1">Nucleus inner membrane</location>
        <topology evidence="1">Multi-pass membrane protein</topology>
        <orientation evidence="1">Nucleoplasmic side</orientation>
    </subcellularLocation>
</comment>
<accession>A0A8S9I489</accession>
<evidence type="ECO:0000256" key="6">
    <source>
        <dbReference type="ARBA" id="ARBA00023136"/>
    </source>
</evidence>
<dbReference type="AlphaFoldDB" id="A0A8S9I489"/>
<feature type="region of interest" description="Disordered" evidence="8">
    <location>
        <begin position="103"/>
        <end position="122"/>
    </location>
</feature>
<dbReference type="EMBL" id="QGKY02001250">
    <property type="protein sequence ID" value="KAF2564494.1"/>
    <property type="molecule type" value="Genomic_DNA"/>
</dbReference>